<comment type="caution">
    <text evidence="2">The sequence shown here is derived from an EMBL/GenBank/DDBJ whole genome shotgun (WGS) entry which is preliminary data.</text>
</comment>
<proteinExistence type="predicted"/>
<keyword evidence="3" id="KW-1185">Reference proteome</keyword>
<evidence type="ECO:0000313" key="2">
    <source>
        <dbReference type="EMBL" id="KAJ3101831.1"/>
    </source>
</evidence>
<protein>
    <submittedName>
        <fullName evidence="2">Uncharacterized protein</fullName>
    </submittedName>
</protein>
<name>A0AAD5XCL2_9FUNG</name>
<keyword evidence="1" id="KW-0175">Coiled coil</keyword>
<evidence type="ECO:0000256" key="1">
    <source>
        <dbReference type="SAM" id="Coils"/>
    </source>
</evidence>
<gene>
    <name evidence="2" type="ORF">HK100_004480</name>
</gene>
<accession>A0AAD5XCL2</accession>
<reference evidence="2" key="1">
    <citation type="submission" date="2020-05" db="EMBL/GenBank/DDBJ databases">
        <title>Phylogenomic resolution of chytrid fungi.</title>
        <authorList>
            <person name="Stajich J.E."/>
            <person name="Amses K."/>
            <person name="Simmons R."/>
            <person name="Seto K."/>
            <person name="Myers J."/>
            <person name="Bonds A."/>
            <person name="Quandt C.A."/>
            <person name="Barry K."/>
            <person name="Liu P."/>
            <person name="Grigoriev I."/>
            <person name="Longcore J.E."/>
            <person name="James T.Y."/>
        </authorList>
    </citation>
    <scope>NUCLEOTIDE SEQUENCE</scope>
    <source>
        <strain evidence="2">JEL0513</strain>
    </source>
</reference>
<dbReference type="AlphaFoldDB" id="A0AAD5XCL2"/>
<feature type="coiled-coil region" evidence="1">
    <location>
        <begin position="226"/>
        <end position="253"/>
    </location>
</feature>
<sequence>MGIWTVAKQQIPVVLTEISRDKIAEMLTSTAKSIAASPNSNVEFFEQRAIDKPSDGSCLIAQNPDPDSDGWGWLDDELSVLYSLKSGLQLQEQSRLLGFSQNSSVAVITRKRYSISTAPEIQFIHYLKIKDSVPKVTVTKDAIKVDPSSSLVSKASVNLPVKKQRIGSGKKHHGKGEEEYWGFEDQSVPIVVSLARYKRNHEFLNELLSPLTPGKDFQAPKEKSELKVTADDILKLEAEIEELEEQNQKYSKIRAPN</sequence>
<dbReference type="Proteomes" id="UP001211907">
    <property type="component" value="Unassembled WGS sequence"/>
</dbReference>
<evidence type="ECO:0000313" key="3">
    <source>
        <dbReference type="Proteomes" id="UP001211907"/>
    </source>
</evidence>
<dbReference type="EMBL" id="JADGJH010002201">
    <property type="protein sequence ID" value="KAJ3101831.1"/>
    <property type="molecule type" value="Genomic_DNA"/>
</dbReference>
<organism evidence="2 3">
    <name type="scientific">Physocladia obscura</name>
    <dbReference type="NCBI Taxonomy" id="109957"/>
    <lineage>
        <taxon>Eukaryota</taxon>
        <taxon>Fungi</taxon>
        <taxon>Fungi incertae sedis</taxon>
        <taxon>Chytridiomycota</taxon>
        <taxon>Chytridiomycota incertae sedis</taxon>
        <taxon>Chytridiomycetes</taxon>
        <taxon>Chytridiales</taxon>
        <taxon>Chytriomycetaceae</taxon>
        <taxon>Physocladia</taxon>
    </lineage>
</organism>